<dbReference type="EMBL" id="AVOT02085750">
    <property type="protein sequence ID" value="MBW0570170.1"/>
    <property type="molecule type" value="Genomic_DNA"/>
</dbReference>
<gene>
    <name evidence="2" type="ORF">O181_109885</name>
</gene>
<organism evidence="2 3">
    <name type="scientific">Austropuccinia psidii MF-1</name>
    <dbReference type="NCBI Taxonomy" id="1389203"/>
    <lineage>
        <taxon>Eukaryota</taxon>
        <taxon>Fungi</taxon>
        <taxon>Dikarya</taxon>
        <taxon>Basidiomycota</taxon>
        <taxon>Pucciniomycotina</taxon>
        <taxon>Pucciniomycetes</taxon>
        <taxon>Pucciniales</taxon>
        <taxon>Sphaerophragmiaceae</taxon>
        <taxon>Austropuccinia</taxon>
    </lineage>
</organism>
<evidence type="ECO:0000313" key="3">
    <source>
        <dbReference type="Proteomes" id="UP000765509"/>
    </source>
</evidence>
<dbReference type="Proteomes" id="UP000765509">
    <property type="component" value="Unassembled WGS sequence"/>
</dbReference>
<comment type="caution">
    <text evidence="2">The sequence shown here is derived from an EMBL/GenBank/DDBJ whole genome shotgun (WGS) entry which is preliminary data.</text>
</comment>
<keyword evidence="3" id="KW-1185">Reference proteome</keyword>
<sequence length="115" mass="13081">MHCSTESTRSVQKLHEFLPDYEKIPGPSQHLQVTQWMSSIDGKEEHYSLNSRMEGKQPSTPKKVQKTAPVASRSHSNVNKQPQAQKKGKGKAPATNPYSQDYRMPWKMGFRGPEQ</sequence>
<evidence type="ECO:0000256" key="1">
    <source>
        <dbReference type="SAM" id="MobiDB-lite"/>
    </source>
</evidence>
<name>A0A9Q3PQZ5_9BASI</name>
<reference evidence="2" key="1">
    <citation type="submission" date="2021-03" db="EMBL/GenBank/DDBJ databases">
        <title>Draft genome sequence of rust myrtle Austropuccinia psidii MF-1, a brazilian biotype.</title>
        <authorList>
            <person name="Quecine M.C."/>
            <person name="Pachon D.M.R."/>
            <person name="Bonatelli M.L."/>
            <person name="Correr F.H."/>
            <person name="Franceschini L.M."/>
            <person name="Leite T.F."/>
            <person name="Margarido G.R.A."/>
            <person name="Almeida C.A."/>
            <person name="Ferrarezi J.A."/>
            <person name="Labate C.A."/>
        </authorList>
    </citation>
    <scope>NUCLEOTIDE SEQUENCE</scope>
    <source>
        <strain evidence="2">MF-1</strain>
    </source>
</reference>
<dbReference type="AlphaFoldDB" id="A0A9Q3PQZ5"/>
<protein>
    <submittedName>
        <fullName evidence="2">Uncharacterized protein</fullName>
    </submittedName>
</protein>
<evidence type="ECO:0000313" key="2">
    <source>
        <dbReference type="EMBL" id="MBW0570170.1"/>
    </source>
</evidence>
<proteinExistence type="predicted"/>
<accession>A0A9Q3PQZ5</accession>
<feature type="region of interest" description="Disordered" evidence="1">
    <location>
        <begin position="47"/>
        <end position="115"/>
    </location>
</feature>